<proteinExistence type="predicted"/>
<dbReference type="OrthoDB" id="9778572at2"/>
<dbReference type="AlphaFoldDB" id="A0A2S5Y5E4"/>
<dbReference type="GO" id="GO:0016887">
    <property type="term" value="F:ATP hydrolysis activity"/>
    <property type="evidence" value="ECO:0007669"/>
    <property type="project" value="InterPro"/>
</dbReference>
<gene>
    <name evidence="2" type="ORF">C5C51_09780</name>
</gene>
<dbReference type="Gene3D" id="3.40.50.300">
    <property type="entry name" value="P-loop containing nucleotide triphosphate hydrolases"/>
    <property type="match status" value="1"/>
</dbReference>
<dbReference type="InterPro" id="IPR015854">
    <property type="entry name" value="ABC_transpr_LolD-like"/>
</dbReference>
<dbReference type="RefSeq" id="WP_051210244.1">
    <property type="nucleotide sequence ID" value="NZ_CP037977.1"/>
</dbReference>
<feature type="domain" description="ABC transporter" evidence="1">
    <location>
        <begin position="6"/>
        <end position="32"/>
    </location>
</feature>
<reference evidence="2 3" key="1">
    <citation type="submission" date="2018-02" db="EMBL/GenBank/DDBJ databases">
        <title>Bacteriophage NCPPB3778 and a type I-E CRISPR drive the evolution of the US Biological Select Agent, Rathayibacter toxicus.</title>
        <authorList>
            <person name="Davis E.W.II."/>
            <person name="Tabima J.F."/>
            <person name="Weisberg A.J."/>
            <person name="Lopes L.D."/>
            <person name="Wiseman M.S."/>
            <person name="Wiseman M.S."/>
            <person name="Pupko T."/>
            <person name="Belcher M.S."/>
            <person name="Sechler A.J."/>
            <person name="Tancos M.A."/>
            <person name="Schroeder B.K."/>
            <person name="Murray T.D."/>
            <person name="Luster D.G."/>
            <person name="Schneider W.L."/>
            <person name="Rogers E."/>
            <person name="Andreote F.D."/>
            <person name="Grunwald N.J."/>
            <person name="Putnam M.L."/>
            <person name="Chang J.H."/>
        </authorList>
    </citation>
    <scope>NUCLEOTIDE SEQUENCE [LARGE SCALE GENOMIC DNA]</scope>
    <source>
        <strain evidence="2 3">FH99</strain>
    </source>
</reference>
<dbReference type="SUPFAM" id="SSF52540">
    <property type="entry name" value="P-loop containing nucleoside triphosphate hydrolases"/>
    <property type="match status" value="1"/>
</dbReference>
<dbReference type="PANTHER" id="PTHR24220:SF685">
    <property type="entry name" value="ABC TRANSPORTER RELATED"/>
    <property type="match status" value="1"/>
</dbReference>
<dbReference type="GO" id="GO:0022857">
    <property type="term" value="F:transmembrane transporter activity"/>
    <property type="evidence" value="ECO:0007669"/>
    <property type="project" value="TreeGrafter"/>
</dbReference>
<name>A0A2S5Y5E4_9MICO</name>
<evidence type="ECO:0000313" key="3">
    <source>
        <dbReference type="Proteomes" id="UP000237966"/>
    </source>
</evidence>
<dbReference type="Pfam" id="PF00005">
    <property type="entry name" value="ABC_tran"/>
    <property type="match status" value="1"/>
</dbReference>
<dbReference type="EMBL" id="PSWU01000013">
    <property type="protein sequence ID" value="PPI13970.1"/>
    <property type="molecule type" value="Genomic_DNA"/>
</dbReference>
<dbReference type="InterPro" id="IPR027417">
    <property type="entry name" value="P-loop_NTPase"/>
</dbReference>
<dbReference type="GO" id="GO:0005524">
    <property type="term" value="F:ATP binding"/>
    <property type="evidence" value="ECO:0007669"/>
    <property type="project" value="InterPro"/>
</dbReference>
<evidence type="ECO:0000259" key="1">
    <source>
        <dbReference type="Pfam" id="PF00005"/>
    </source>
</evidence>
<accession>A0A2S5Y5E4</accession>
<evidence type="ECO:0000313" key="2">
    <source>
        <dbReference type="EMBL" id="PPI13970.1"/>
    </source>
</evidence>
<protein>
    <recommendedName>
        <fullName evidence="1">ABC transporter domain-containing protein</fullName>
    </recommendedName>
</protein>
<dbReference type="Proteomes" id="UP000237966">
    <property type="component" value="Unassembled WGS sequence"/>
</dbReference>
<dbReference type="GO" id="GO:0005886">
    <property type="term" value="C:plasma membrane"/>
    <property type="evidence" value="ECO:0007669"/>
    <property type="project" value="TreeGrafter"/>
</dbReference>
<comment type="caution">
    <text evidence="2">The sequence shown here is derived from an EMBL/GenBank/DDBJ whole genome shotgun (WGS) entry which is preliminary data.</text>
</comment>
<dbReference type="InterPro" id="IPR003439">
    <property type="entry name" value="ABC_transporter-like_ATP-bd"/>
</dbReference>
<organism evidence="2 3">
    <name type="scientific">Rathayibacter toxicus</name>
    <dbReference type="NCBI Taxonomy" id="145458"/>
    <lineage>
        <taxon>Bacteria</taxon>
        <taxon>Bacillati</taxon>
        <taxon>Actinomycetota</taxon>
        <taxon>Actinomycetes</taxon>
        <taxon>Micrococcales</taxon>
        <taxon>Microbacteriaceae</taxon>
        <taxon>Rathayibacter</taxon>
    </lineage>
</organism>
<dbReference type="PANTHER" id="PTHR24220">
    <property type="entry name" value="IMPORT ATP-BINDING PROTEIN"/>
    <property type="match status" value="1"/>
</dbReference>
<sequence length="115" mass="11504">MTPAASGGEQQRVAIARVLAAQAGIVFADEPTGSLDAAAGDTVLGLLRAVADEGGAVVMVTHDLEAAARADRVVVLREGELRATLTAPTSAEIWAAMTAAAPARSGAQAPPVSRC</sequence>